<feature type="transmembrane region" description="Helical" evidence="13">
    <location>
        <begin position="486"/>
        <end position="509"/>
    </location>
</feature>
<keyword evidence="8 10" id="KW-0472">Membrane</keyword>
<feature type="transmembrane region" description="Helical" evidence="13">
    <location>
        <begin position="144"/>
        <end position="166"/>
    </location>
</feature>
<name>A0A3B0N2Y7_THEAN</name>
<dbReference type="VEuPathDB" id="PiroplasmaDB:TA19620"/>
<keyword evidence="7 13" id="KW-1133">Transmembrane helix</keyword>
<dbReference type="EMBL" id="UIVS01000001">
    <property type="protein sequence ID" value="SVP89595.1"/>
    <property type="molecule type" value="Genomic_DNA"/>
</dbReference>
<evidence type="ECO:0000256" key="6">
    <source>
        <dbReference type="ARBA" id="ARBA00022824"/>
    </source>
</evidence>
<evidence type="ECO:0000256" key="4">
    <source>
        <dbReference type="ARBA" id="ARBA00022679"/>
    </source>
</evidence>
<evidence type="ECO:0000256" key="10">
    <source>
        <dbReference type="PIRNR" id="PIRNR000439"/>
    </source>
</evidence>
<gene>
    <name evidence="14" type="ORF">TAT_000029100</name>
    <name evidence="15" type="ORF">TAV_000029000</name>
</gene>
<evidence type="ECO:0000256" key="13">
    <source>
        <dbReference type="SAM" id="Phobius"/>
    </source>
</evidence>
<dbReference type="GO" id="GO:0005789">
    <property type="term" value="C:endoplasmic reticulum membrane"/>
    <property type="evidence" value="ECO:0007669"/>
    <property type="project" value="UniProtKB-SubCell"/>
</dbReference>
<dbReference type="AlphaFoldDB" id="A0A3B0N2Y7"/>
<evidence type="ECO:0000256" key="3">
    <source>
        <dbReference type="ARBA" id="ARBA00009010"/>
    </source>
</evidence>
<comment type="pathway">
    <text evidence="2">Lipid metabolism.</text>
</comment>
<evidence type="ECO:0000256" key="9">
    <source>
        <dbReference type="ARBA" id="ARBA00023315"/>
    </source>
</evidence>
<dbReference type="PANTHER" id="PTHR10408:SF7">
    <property type="entry name" value="DIACYLGLYCEROL O-ACYLTRANSFERASE 1"/>
    <property type="match status" value="1"/>
</dbReference>
<dbReference type="InterPro" id="IPR004299">
    <property type="entry name" value="MBOAT_fam"/>
</dbReference>
<dbReference type="InterPro" id="IPR014371">
    <property type="entry name" value="Oat_ACAT_DAG_ARE"/>
</dbReference>
<reference evidence="14" key="1">
    <citation type="submission" date="2018-07" db="EMBL/GenBank/DDBJ databases">
        <authorList>
            <person name="Quirk P.G."/>
            <person name="Krulwich T.A."/>
        </authorList>
    </citation>
    <scope>NUCLEOTIDE SEQUENCE</scope>
    <source>
        <strain evidence="14">Anand</strain>
    </source>
</reference>
<keyword evidence="4 10" id="KW-0808">Transferase</keyword>
<evidence type="ECO:0000256" key="1">
    <source>
        <dbReference type="ARBA" id="ARBA00004477"/>
    </source>
</evidence>
<comment type="subcellular location">
    <subcellularLocation>
        <location evidence="1 10">Endoplasmic reticulum membrane</location>
        <topology evidence="1 10">Multi-pass membrane protein</topology>
    </subcellularLocation>
</comment>
<dbReference type="PIRSF" id="PIRSF000439">
    <property type="entry name" value="Oat_ACAT_DAG_ARE"/>
    <property type="match status" value="1"/>
</dbReference>
<keyword evidence="9 10" id="KW-0012">Acyltransferase</keyword>
<evidence type="ECO:0000313" key="14">
    <source>
        <dbReference type="EMBL" id="SVP88428.1"/>
    </source>
</evidence>
<sequence>MINKRSLPNKSRSKSLKQICRSISTFFLNDFSKKTQINPQNINFVTNSKYNESKSTFYQSKQAQESVGRIPSHRRGSIRKKRSNSAPNRLLVDFSSLNKPGETQKDYSGRHMKMCKSNIICRPLHEILHTECRQSLLSTGMKHLNLSGFVNLVFVILVAMNFRLVINNFRKYGLLMEIPKGFTQMYQDWPLLRCTLKTHISILFAWGIERYIAPLSTKPLTLPMVLLQLLNILIVLLYPYLTVISYKTEPSLSALMLITSVVWAFKMYSFHHVCFDYRKALCNGDNLLEVCKIKKEAKIASTYPNCIKLTEFYRFIIMPTVCFQVTKMYFHNFTLCICANDRILADQYIVVAVSNTFTMDEFKSANFFTVACHIIDRMLLLSVPILYCWLLMFVVIFHFWCNFLAEITRFGDRRFYGDWWNASCFAEYWRKWNLPIHQFLIRHISKPLTNLGLPRGLINIVVFVISAALHEYLISVPLGLGWTGYVFWAMMGQIPLLLFTDMDVVCFLVHIDSSFKNKKYGENKILQIKNNKTLGNVLFWCLFCFTGQPVRIVRLRPPNCLNLIKFLLHDYYMELCLELDHMPPVSDQKCTFDLWGIGICSFN</sequence>
<keyword evidence="6 10" id="KW-0256">Endoplasmic reticulum</keyword>
<feature type="transmembrane region" description="Helical" evidence="13">
    <location>
        <begin position="252"/>
        <end position="271"/>
    </location>
</feature>
<evidence type="ECO:0000256" key="8">
    <source>
        <dbReference type="ARBA" id="ARBA00023136"/>
    </source>
</evidence>
<evidence type="ECO:0000256" key="2">
    <source>
        <dbReference type="ARBA" id="ARBA00005189"/>
    </source>
</evidence>
<feature type="region of interest" description="Disordered" evidence="12">
    <location>
        <begin position="61"/>
        <end position="84"/>
    </location>
</feature>
<evidence type="ECO:0000256" key="12">
    <source>
        <dbReference type="SAM" id="MobiDB-lite"/>
    </source>
</evidence>
<feature type="transmembrane region" description="Helical" evidence="13">
    <location>
        <begin position="384"/>
        <end position="405"/>
    </location>
</feature>
<feature type="active site" evidence="11">
    <location>
        <position position="470"/>
    </location>
</feature>
<evidence type="ECO:0000256" key="5">
    <source>
        <dbReference type="ARBA" id="ARBA00022692"/>
    </source>
</evidence>
<dbReference type="PANTHER" id="PTHR10408">
    <property type="entry name" value="STEROL O-ACYLTRANSFERASE"/>
    <property type="match status" value="1"/>
</dbReference>
<feature type="compositionally biased region" description="Basic residues" evidence="12">
    <location>
        <begin position="71"/>
        <end position="83"/>
    </location>
</feature>
<organism evidence="14">
    <name type="scientific">Theileria annulata</name>
    <dbReference type="NCBI Taxonomy" id="5874"/>
    <lineage>
        <taxon>Eukaryota</taxon>
        <taxon>Sar</taxon>
        <taxon>Alveolata</taxon>
        <taxon>Apicomplexa</taxon>
        <taxon>Aconoidasida</taxon>
        <taxon>Piroplasmida</taxon>
        <taxon>Theileriidae</taxon>
        <taxon>Theileria</taxon>
    </lineage>
</organism>
<dbReference type="EMBL" id="UIVT01000001">
    <property type="protein sequence ID" value="SVP88428.1"/>
    <property type="molecule type" value="Genomic_DNA"/>
</dbReference>
<dbReference type="GO" id="GO:0019432">
    <property type="term" value="P:triglyceride biosynthetic process"/>
    <property type="evidence" value="ECO:0007669"/>
    <property type="project" value="TreeGrafter"/>
</dbReference>
<dbReference type="Pfam" id="PF03062">
    <property type="entry name" value="MBOAT"/>
    <property type="match status" value="1"/>
</dbReference>
<feature type="transmembrane region" description="Helical" evidence="13">
    <location>
        <begin position="456"/>
        <end position="474"/>
    </location>
</feature>
<comment type="similarity">
    <text evidence="3 10">Belongs to the membrane-bound acyltransferase family. Sterol o-acyltransferase subfamily.</text>
</comment>
<feature type="transmembrane region" description="Helical" evidence="13">
    <location>
        <begin position="220"/>
        <end position="240"/>
    </location>
</feature>
<evidence type="ECO:0000256" key="11">
    <source>
        <dbReference type="PIRSR" id="PIRSR000439-1"/>
    </source>
</evidence>
<dbReference type="GO" id="GO:0004144">
    <property type="term" value="F:diacylglycerol O-acyltransferase activity"/>
    <property type="evidence" value="ECO:0007669"/>
    <property type="project" value="UniProtKB-ARBA"/>
</dbReference>
<accession>A0A3B0N2Y7</accession>
<proteinExistence type="inferred from homology"/>
<evidence type="ECO:0000313" key="15">
    <source>
        <dbReference type="EMBL" id="SVP89595.1"/>
    </source>
</evidence>
<protein>
    <recommendedName>
        <fullName evidence="10">O-acyltransferase</fullName>
    </recommendedName>
</protein>
<evidence type="ECO:0000256" key="7">
    <source>
        <dbReference type="ARBA" id="ARBA00022989"/>
    </source>
</evidence>
<keyword evidence="5 13" id="KW-0812">Transmembrane</keyword>